<evidence type="ECO:0000313" key="9">
    <source>
        <dbReference type="EMBL" id="KGM35069.1"/>
    </source>
</evidence>
<dbReference type="CDD" id="cd06261">
    <property type="entry name" value="TM_PBP2"/>
    <property type="match status" value="1"/>
</dbReference>
<evidence type="ECO:0000256" key="4">
    <source>
        <dbReference type="ARBA" id="ARBA00022692"/>
    </source>
</evidence>
<dbReference type="GO" id="GO:0005886">
    <property type="term" value="C:plasma membrane"/>
    <property type="evidence" value="ECO:0007669"/>
    <property type="project" value="UniProtKB-SubCell"/>
</dbReference>
<evidence type="ECO:0000259" key="8">
    <source>
        <dbReference type="PROSITE" id="PS50928"/>
    </source>
</evidence>
<dbReference type="AlphaFoldDB" id="A0A0A0DAB1"/>
<keyword evidence="6 7" id="KW-0472">Membrane</keyword>
<evidence type="ECO:0000256" key="2">
    <source>
        <dbReference type="ARBA" id="ARBA00022448"/>
    </source>
</evidence>
<gene>
    <name evidence="9" type="ORF">P409_06600</name>
</gene>
<feature type="transmembrane region" description="Helical" evidence="7">
    <location>
        <begin position="110"/>
        <end position="133"/>
    </location>
</feature>
<feature type="domain" description="ABC transmembrane type-1" evidence="8">
    <location>
        <begin position="106"/>
        <end position="322"/>
    </location>
</feature>
<evidence type="ECO:0000256" key="6">
    <source>
        <dbReference type="ARBA" id="ARBA00023136"/>
    </source>
</evidence>
<keyword evidence="2 7" id="KW-0813">Transport</keyword>
<protein>
    <submittedName>
        <fullName evidence="9">Oligopeptide ABC transporter permease</fullName>
    </submittedName>
</protein>
<feature type="transmembrane region" description="Helical" evidence="7">
    <location>
        <begin position="6"/>
        <end position="27"/>
    </location>
</feature>
<dbReference type="EMBL" id="JANX01000050">
    <property type="protein sequence ID" value="KGM35069.1"/>
    <property type="molecule type" value="Genomic_DNA"/>
</dbReference>
<dbReference type="GO" id="GO:0055085">
    <property type="term" value="P:transmembrane transport"/>
    <property type="evidence" value="ECO:0007669"/>
    <property type="project" value="InterPro"/>
</dbReference>
<dbReference type="InterPro" id="IPR035906">
    <property type="entry name" value="MetI-like_sf"/>
</dbReference>
<dbReference type="Gene3D" id="1.10.3720.10">
    <property type="entry name" value="MetI-like"/>
    <property type="match status" value="1"/>
</dbReference>
<comment type="similarity">
    <text evidence="7">Belongs to the binding-protein-dependent transport system permease family.</text>
</comment>
<evidence type="ECO:0000256" key="7">
    <source>
        <dbReference type="RuleBase" id="RU363032"/>
    </source>
</evidence>
<keyword evidence="4 7" id="KW-0812">Transmembrane</keyword>
<dbReference type="PANTHER" id="PTHR43163:SF6">
    <property type="entry name" value="DIPEPTIDE TRANSPORT SYSTEM PERMEASE PROTEIN DPPB-RELATED"/>
    <property type="match status" value="1"/>
</dbReference>
<evidence type="ECO:0000256" key="5">
    <source>
        <dbReference type="ARBA" id="ARBA00022989"/>
    </source>
</evidence>
<dbReference type="Proteomes" id="UP000029995">
    <property type="component" value="Unassembled WGS sequence"/>
</dbReference>
<feature type="transmembrane region" description="Helical" evidence="7">
    <location>
        <begin position="199"/>
        <end position="216"/>
    </location>
</feature>
<dbReference type="Pfam" id="PF00528">
    <property type="entry name" value="BPD_transp_1"/>
    <property type="match status" value="1"/>
</dbReference>
<dbReference type="PANTHER" id="PTHR43163">
    <property type="entry name" value="DIPEPTIDE TRANSPORT SYSTEM PERMEASE PROTEIN DPPB-RELATED"/>
    <property type="match status" value="1"/>
</dbReference>
<sequence length="332" mass="36527">MTVKLVIKRLLFLVLVVWAASTIVFFIPRLSSRNALRERFGELARTGGFSPADLEKIIASMQQQFGLDQPLYHQYWTYLGNILRMDFGYSLYRYPSTVAELLAQSLPWTIGLLLVTTILSFIIGNLLGAIAAWPRAPGWLRGFATPFILLTGVPPVIMGILLLFFIGFRLGWLPLGGAYSVGVVPNLSLDFVLDLLQHQVLPALALIFGSVGGWVLSMRGMGVTIQGEDYVNFAEHKGLTGGRIFRDYYLRNAMLPQVTGLALALGTVVTSAIIVEGLFGLPGIGSMLNLAIRANDFPTIYGIVLFITIAVAVLMTVVEFMYPLLDPRVRQS</sequence>
<evidence type="ECO:0000256" key="1">
    <source>
        <dbReference type="ARBA" id="ARBA00004651"/>
    </source>
</evidence>
<dbReference type="RefSeq" id="WP_034833305.1">
    <property type="nucleotide sequence ID" value="NZ_JANX01000050.1"/>
</dbReference>
<name>A0A0A0DAB1_9PROT</name>
<dbReference type="OrthoDB" id="9805855at2"/>
<feature type="transmembrane region" description="Helical" evidence="7">
    <location>
        <begin position="258"/>
        <end position="279"/>
    </location>
</feature>
<feature type="transmembrane region" description="Helical" evidence="7">
    <location>
        <begin position="139"/>
        <end position="165"/>
    </location>
</feature>
<comment type="caution">
    <text evidence="9">The sequence shown here is derived from an EMBL/GenBank/DDBJ whole genome shotgun (WGS) entry which is preliminary data.</text>
</comment>
<reference evidence="9 10" key="1">
    <citation type="submission" date="2014-01" db="EMBL/GenBank/DDBJ databases">
        <title>Genome sequence determination for a cystic fibrosis isolate, Inquilinus limosus.</title>
        <authorList>
            <person name="Pino M."/>
            <person name="Di Conza J."/>
            <person name="Gutkind G."/>
        </authorList>
    </citation>
    <scope>NUCLEOTIDE SEQUENCE [LARGE SCALE GENOMIC DNA]</scope>
    <source>
        <strain evidence="9 10">MP06</strain>
    </source>
</reference>
<evidence type="ECO:0000256" key="3">
    <source>
        <dbReference type="ARBA" id="ARBA00022475"/>
    </source>
</evidence>
<keyword evidence="5 7" id="KW-1133">Transmembrane helix</keyword>
<dbReference type="PROSITE" id="PS50928">
    <property type="entry name" value="ABC_TM1"/>
    <property type="match status" value="1"/>
</dbReference>
<evidence type="ECO:0000313" key="10">
    <source>
        <dbReference type="Proteomes" id="UP000029995"/>
    </source>
</evidence>
<accession>A0A0A0DAB1</accession>
<proteinExistence type="inferred from homology"/>
<dbReference type="SUPFAM" id="SSF161098">
    <property type="entry name" value="MetI-like"/>
    <property type="match status" value="1"/>
</dbReference>
<comment type="subcellular location">
    <subcellularLocation>
        <location evidence="1 7">Cell membrane</location>
        <topology evidence="1 7">Multi-pass membrane protein</topology>
    </subcellularLocation>
</comment>
<feature type="transmembrane region" description="Helical" evidence="7">
    <location>
        <begin position="299"/>
        <end position="322"/>
    </location>
</feature>
<keyword evidence="3" id="KW-1003">Cell membrane</keyword>
<dbReference type="InterPro" id="IPR000515">
    <property type="entry name" value="MetI-like"/>
</dbReference>
<organism evidence="9 10">
    <name type="scientific">Inquilinus limosus MP06</name>
    <dbReference type="NCBI Taxonomy" id="1398085"/>
    <lineage>
        <taxon>Bacteria</taxon>
        <taxon>Pseudomonadati</taxon>
        <taxon>Pseudomonadota</taxon>
        <taxon>Alphaproteobacteria</taxon>
        <taxon>Rhodospirillales</taxon>
        <taxon>Rhodospirillaceae</taxon>
        <taxon>Inquilinus</taxon>
    </lineage>
</organism>